<dbReference type="PROSITE" id="PS50103">
    <property type="entry name" value="ZF_C3H1"/>
    <property type="match status" value="1"/>
</dbReference>
<dbReference type="Pfam" id="PF00112">
    <property type="entry name" value="Peptidase_C1"/>
    <property type="match status" value="1"/>
</dbReference>
<dbReference type="OrthoDB" id="1067477at2759"/>
<dbReference type="GO" id="GO:0003729">
    <property type="term" value="F:mRNA binding"/>
    <property type="evidence" value="ECO:0007669"/>
    <property type="project" value="TreeGrafter"/>
</dbReference>
<dbReference type="Proteomes" id="UP000029120">
    <property type="component" value="Unassembled WGS sequence"/>
</dbReference>
<dbReference type="EMBL" id="KL976393">
    <property type="protein sequence ID" value="KFK23699.1"/>
    <property type="molecule type" value="Genomic_DNA"/>
</dbReference>
<dbReference type="GO" id="GO:0008270">
    <property type="term" value="F:zinc ion binding"/>
    <property type="evidence" value="ECO:0007669"/>
    <property type="project" value="UniProtKB-KW"/>
</dbReference>
<dbReference type="SUPFAM" id="SSF54001">
    <property type="entry name" value="Cysteine proteinases"/>
    <property type="match status" value="1"/>
</dbReference>
<dbReference type="GO" id="GO:0005829">
    <property type="term" value="C:cytosol"/>
    <property type="evidence" value="ECO:0007669"/>
    <property type="project" value="TreeGrafter"/>
</dbReference>
<evidence type="ECO:0000313" key="4">
    <source>
        <dbReference type="Proteomes" id="UP000029120"/>
    </source>
</evidence>
<evidence type="ECO:0000256" key="1">
    <source>
        <dbReference type="PROSITE-ProRule" id="PRU00723"/>
    </source>
</evidence>
<dbReference type="InterPro" id="IPR000571">
    <property type="entry name" value="Znf_CCCH"/>
</dbReference>
<dbReference type="Gene3D" id="3.90.70.10">
    <property type="entry name" value="Cysteine proteinases"/>
    <property type="match status" value="1"/>
</dbReference>
<evidence type="ECO:0000259" key="2">
    <source>
        <dbReference type="PROSITE" id="PS50103"/>
    </source>
</evidence>
<dbReference type="eggNOG" id="KOG1763">
    <property type="taxonomic scope" value="Eukaryota"/>
</dbReference>
<accession>A0A087G1E7</accession>
<name>A0A087G1E7_ARAAL</name>
<feature type="zinc finger region" description="C3H1-type" evidence="1">
    <location>
        <begin position="315"/>
        <end position="342"/>
    </location>
</feature>
<dbReference type="OMA" id="TECHEHE"/>
<reference evidence="4" key="1">
    <citation type="journal article" date="2015" name="Nat. Plants">
        <title>Genome expansion of Arabis alpina linked with retrotransposition and reduced symmetric DNA methylation.</title>
        <authorList>
            <person name="Willing E.M."/>
            <person name="Rawat V."/>
            <person name="Mandakova T."/>
            <person name="Maumus F."/>
            <person name="James G.V."/>
            <person name="Nordstroem K.J."/>
            <person name="Becker C."/>
            <person name="Warthmann N."/>
            <person name="Chica C."/>
            <person name="Szarzynska B."/>
            <person name="Zytnicki M."/>
            <person name="Albani M.C."/>
            <person name="Kiefer C."/>
            <person name="Bergonzi S."/>
            <person name="Castaings L."/>
            <person name="Mateos J.L."/>
            <person name="Berns M.C."/>
            <person name="Bujdoso N."/>
            <person name="Piofczyk T."/>
            <person name="de Lorenzo L."/>
            <person name="Barrero-Sicilia C."/>
            <person name="Mateos I."/>
            <person name="Piednoel M."/>
            <person name="Hagmann J."/>
            <person name="Chen-Min-Tao R."/>
            <person name="Iglesias-Fernandez R."/>
            <person name="Schuster S.C."/>
            <person name="Alonso-Blanco C."/>
            <person name="Roudier F."/>
            <person name="Carbonero P."/>
            <person name="Paz-Ares J."/>
            <person name="Davis S.J."/>
            <person name="Pecinka A."/>
            <person name="Quesneville H."/>
            <person name="Colot V."/>
            <person name="Lysak M.A."/>
            <person name="Weigel D."/>
            <person name="Coupland G."/>
            <person name="Schneeberger K."/>
        </authorList>
    </citation>
    <scope>NUCLEOTIDE SEQUENCE [LARGE SCALE GENOMIC DNA]</scope>
    <source>
        <strain evidence="4">cv. Pajares</strain>
    </source>
</reference>
<dbReference type="InterPro" id="IPR000668">
    <property type="entry name" value="Peptidase_C1A_C"/>
</dbReference>
<dbReference type="AlphaFoldDB" id="A0A087G1E7"/>
<dbReference type="PANTHER" id="PTHR12681">
    <property type="entry name" value="ZINC FINGER-CONTAINING PROTEIN P48ZNF"/>
    <property type="match status" value="1"/>
</dbReference>
<feature type="non-terminal residue" evidence="3">
    <location>
        <position position="1"/>
    </location>
</feature>
<gene>
    <name evidence="3" type="ORF">AALP_AAs42753U000100</name>
</gene>
<evidence type="ECO:0000313" key="3">
    <source>
        <dbReference type="EMBL" id="KFK23699.1"/>
    </source>
</evidence>
<dbReference type="GO" id="GO:0006508">
    <property type="term" value="P:proteolysis"/>
    <property type="evidence" value="ECO:0007669"/>
    <property type="project" value="InterPro"/>
</dbReference>
<protein>
    <recommendedName>
        <fullName evidence="2">C3H1-type domain-containing protein</fullName>
    </recommendedName>
</protein>
<keyword evidence="1" id="KW-0479">Metal-binding</keyword>
<organism evidence="3 4">
    <name type="scientific">Arabis alpina</name>
    <name type="common">Alpine rock-cress</name>
    <dbReference type="NCBI Taxonomy" id="50452"/>
    <lineage>
        <taxon>Eukaryota</taxon>
        <taxon>Viridiplantae</taxon>
        <taxon>Streptophyta</taxon>
        <taxon>Embryophyta</taxon>
        <taxon>Tracheophyta</taxon>
        <taxon>Spermatophyta</taxon>
        <taxon>Magnoliopsida</taxon>
        <taxon>eudicotyledons</taxon>
        <taxon>Gunneridae</taxon>
        <taxon>Pentapetalae</taxon>
        <taxon>rosids</taxon>
        <taxon>malvids</taxon>
        <taxon>Brassicales</taxon>
        <taxon>Brassicaceae</taxon>
        <taxon>Arabideae</taxon>
        <taxon>Arabis</taxon>
    </lineage>
</organism>
<dbReference type="InterPro" id="IPR038765">
    <property type="entry name" value="Papain-like_cys_pep_sf"/>
</dbReference>
<keyword evidence="1" id="KW-0863">Zinc-finger</keyword>
<dbReference type="GO" id="GO:0002181">
    <property type="term" value="P:cytoplasmic translation"/>
    <property type="evidence" value="ECO:0007669"/>
    <property type="project" value="TreeGrafter"/>
</dbReference>
<keyword evidence="1" id="KW-0862">Zinc</keyword>
<sequence length="396" mass="45694">LIDAKTYSHVSIIPDCRVKVKGVYQPTAYASLRSKKQKLIPDYLRYVDWKKIMGALRDQEDHLFCWAIVVSELIRAARIALGIEEDMDLVFSPQDLIDNVDPIQRKNLREVRNVIMHPHHYCYPDSMKNGLDYVVKNGLQKEEDRPLLGCMHKPPDTHRIPEVFIKDYKRFSSLEDMFAVVKTQPVGASLAVFHPEIMTREKQMYRGAETSGSRLSSFHSVSIVRIDEENGETFAWVRFSSGDWTGHDGYYKVSLDTLIWNLPRNGEEIAPSNKRFLKPSCLLSNFIYPIVFTQEEEEERRKKAMSSSPSLGGVDPKSTLCELFKAGQCQKSFKCNFSHDLSIQRKGEKIENKPRDMLAELKAAIPEADKRAPTAYYMKWMRDRDADLAYWVNELD</sequence>
<dbReference type="GO" id="GO:0008234">
    <property type="term" value="F:cysteine-type peptidase activity"/>
    <property type="evidence" value="ECO:0007669"/>
    <property type="project" value="InterPro"/>
</dbReference>
<keyword evidence="4" id="KW-1185">Reference proteome</keyword>
<feature type="domain" description="C3H1-type" evidence="2">
    <location>
        <begin position="315"/>
        <end position="342"/>
    </location>
</feature>
<proteinExistence type="predicted"/>
<dbReference type="PANTHER" id="PTHR12681:SF16">
    <property type="entry name" value="ZINC FINGER CCCH DOMAIN-CONTAINING PROTEIN 21"/>
    <property type="match status" value="1"/>
</dbReference>